<organism evidence="10 11">
    <name type="scientific">Cytophaga hutchinsonii (strain ATCC 33406 / DSM 1761 / CIP 103989 / NBRC 15051 / NCIMB 9469 / D465)</name>
    <dbReference type="NCBI Taxonomy" id="269798"/>
    <lineage>
        <taxon>Bacteria</taxon>
        <taxon>Pseudomonadati</taxon>
        <taxon>Bacteroidota</taxon>
        <taxon>Cytophagia</taxon>
        <taxon>Cytophagales</taxon>
        <taxon>Cytophagaceae</taxon>
        <taxon>Cytophaga</taxon>
    </lineage>
</organism>
<evidence type="ECO:0000256" key="2">
    <source>
        <dbReference type="ARBA" id="ARBA00022448"/>
    </source>
</evidence>
<protein>
    <submittedName>
        <fullName evidence="10">Uncharacterized protein</fullName>
    </submittedName>
</protein>
<evidence type="ECO:0000313" key="11">
    <source>
        <dbReference type="Proteomes" id="UP000001822"/>
    </source>
</evidence>
<dbReference type="KEGG" id="chu:CHU_1817"/>
<dbReference type="InterPro" id="IPR044669">
    <property type="entry name" value="YneE/VCCN1/2-like"/>
</dbReference>
<evidence type="ECO:0000256" key="5">
    <source>
        <dbReference type="ARBA" id="ARBA00022989"/>
    </source>
</evidence>
<evidence type="ECO:0000256" key="6">
    <source>
        <dbReference type="ARBA" id="ARBA00023065"/>
    </source>
</evidence>
<comment type="similarity">
    <text evidence="8">Belongs to the anion channel-forming bestrophin (TC 1.A.46) family.</text>
</comment>
<dbReference type="OrthoDB" id="445589at2"/>
<evidence type="ECO:0000256" key="7">
    <source>
        <dbReference type="ARBA" id="ARBA00023136"/>
    </source>
</evidence>
<dbReference type="AlphaFoldDB" id="A0A6N4SRY6"/>
<feature type="transmembrane region" description="Helical" evidence="9">
    <location>
        <begin position="217"/>
        <end position="238"/>
    </location>
</feature>
<dbReference type="RefSeq" id="WP_011585201.1">
    <property type="nucleotide sequence ID" value="NC_008255.1"/>
</dbReference>
<evidence type="ECO:0000256" key="4">
    <source>
        <dbReference type="ARBA" id="ARBA00022692"/>
    </source>
</evidence>
<accession>A0A6N4SRY6</accession>
<proteinExistence type="inferred from homology"/>
<keyword evidence="4 9" id="KW-0812">Transmembrane</keyword>
<feature type="transmembrane region" description="Helical" evidence="9">
    <location>
        <begin position="20"/>
        <end position="36"/>
    </location>
</feature>
<keyword evidence="3" id="KW-1003">Cell membrane</keyword>
<keyword evidence="11" id="KW-1185">Reference proteome</keyword>
<dbReference type="Pfam" id="PF25539">
    <property type="entry name" value="Bestrophin_2"/>
    <property type="match status" value="1"/>
</dbReference>
<keyword evidence="2" id="KW-0813">Transport</keyword>
<sequence>MIVKFRFVPKDVFEVSKNNITYSLTIVFFAVVLKVTNYYNDWGVPVSITAVLGTALSILLGFSNSQAYDRWWEARKIWGSIVNDSRSFAKQVISFIQFEDDNHHHATKEIRKKIIYRHLAFINALRMQLREESDAEKMTAALSPFLSEEEYNTVRGCSNVATQLIKNQAADIRKMYDRKLLNEYMFVQMDQSLNHFYTYQGQAERIKKTPFLPTYHFFSKVFLYFFITLLPFSLLSGVDKAATTWMMLPITVLIGWVFHMIYMNGHVYAYPFDNTPFDTPMTAICNTIEIDLKEMIGDDSIPVKMTPTRGILM</sequence>
<dbReference type="GO" id="GO:0005254">
    <property type="term" value="F:chloride channel activity"/>
    <property type="evidence" value="ECO:0007669"/>
    <property type="project" value="InterPro"/>
</dbReference>
<feature type="transmembrane region" description="Helical" evidence="9">
    <location>
        <begin position="42"/>
        <end position="62"/>
    </location>
</feature>
<evidence type="ECO:0000313" key="10">
    <source>
        <dbReference type="EMBL" id="ABG59084.1"/>
    </source>
</evidence>
<keyword evidence="7 9" id="KW-0472">Membrane</keyword>
<keyword evidence="5 9" id="KW-1133">Transmembrane helix</keyword>
<comment type="subcellular location">
    <subcellularLocation>
        <location evidence="1">Cell membrane</location>
        <topology evidence="1">Multi-pass membrane protein</topology>
    </subcellularLocation>
</comment>
<evidence type="ECO:0000256" key="3">
    <source>
        <dbReference type="ARBA" id="ARBA00022475"/>
    </source>
</evidence>
<reference evidence="10 11" key="1">
    <citation type="journal article" date="2007" name="Appl. Environ. Microbiol.">
        <title>Genome sequence of the cellulolytic gliding bacterium Cytophaga hutchinsonii.</title>
        <authorList>
            <person name="Xie G."/>
            <person name="Bruce D.C."/>
            <person name="Challacombe J.F."/>
            <person name="Chertkov O."/>
            <person name="Detter J.C."/>
            <person name="Gilna P."/>
            <person name="Han C.S."/>
            <person name="Lucas S."/>
            <person name="Misra M."/>
            <person name="Myers G.L."/>
            <person name="Richardson P."/>
            <person name="Tapia R."/>
            <person name="Thayer N."/>
            <person name="Thompson L.S."/>
            <person name="Brettin T.S."/>
            <person name="Henrissat B."/>
            <person name="Wilson D.B."/>
            <person name="McBride M.J."/>
        </authorList>
    </citation>
    <scope>NUCLEOTIDE SEQUENCE [LARGE SCALE GENOMIC DNA]</scope>
    <source>
        <strain evidence="11">ATCC 33406 / DSM 1761 / CIP 103989 / NBRC 15051 / NCIMB 9469 / D465</strain>
    </source>
</reference>
<keyword evidence="6" id="KW-0406">Ion transport</keyword>
<dbReference type="Proteomes" id="UP000001822">
    <property type="component" value="Chromosome"/>
</dbReference>
<name>A0A6N4SRY6_CYTH3</name>
<evidence type="ECO:0000256" key="8">
    <source>
        <dbReference type="ARBA" id="ARBA00034708"/>
    </source>
</evidence>
<evidence type="ECO:0000256" key="1">
    <source>
        <dbReference type="ARBA" id="ARBA00004651"/>
    </source>
</evidence>
<feature type="transmembrane region" description="Helical" evidence="9">
    <location>
        <begin position="244"/>
        <end position="262"/>
    </location>
</feature>
<gene>
    <name evidence="10" type="ordered locus">CHU_1817</name>
</gene>
<dbReference type="PANTHER" id="PTHR33281:SF19">
    <property type="entry name" value="VOLTAGE-DEPENDENT ANION CHANNEL-FORMING PROTEIN YNEE"/>
    <property type="match status" value="1"/>
</dbReference>
<dbReference type="PANTHER" id="PTHR33281">
    <property type="entry name" value="UPF0187 PROTEIN YNEE"/>
    <property type="match status" value="1"/>
</dbReference>
<dbReference type="EMBL" id="CP000383">
    <property type="protein sequence ID" value="ABG59084.1"/>
    <property type="molecule type" value="Genomic_DNA"/>
</dbReference>
<dbReference type="GO" id="GO:0005886">
    <property type="term" value="C:plasma membrane"/>
    <property type="evidence" value="ECO:0007669"/>
    <property type="project" value="UniProtKB-SubCell"/>
</dbReference>
<evidence type="ECO:0000256" key="9">
    <source>
        <dbReference type="SAM" id="Phobius"/>
    </source>
</evidence>